<dbReference type="AlphaFoldDB" id="A0A015KGN7"/>
<dbReference type="EMBL" id="JEMT01008004">
    <property type="protein sequence ID" value="EXX78805.1"/>
    <property type="molecule type" value="Genomic_DNA"/>
</dbReference>
<evidence type="ECO:0000313" key="1">
    <source>
        <dbReference type="EMBL" id="EXX66666.1"/>
    </source>
</evidence>
<accession>A0A015KGN7</accession>
<name>A0A015KGN7_RHIIW</name>
<proteinExistence type="predicted"/>
<gene>
    <name evidence="2" type="ORF">RirG_011740</name>
    <name evidence="1" type="ORF">RirG_121600</name>
</gene>
<evidence type="ECO:0008006" key="4">
    <source>
        <dbReference type="Google" id="ProtNLM"/>
    </source>
</evidence>
<comment type="caution">
    <text evidence="2">The sequence shown here is derived from an EMBL/GenBank/DDBJ whole genome shotgun (WGS) entry which is preliminary data.</text>
</comment>
<reference evidence="2 3" key="1">
    <citation type="submission" date="2014-02" db="EMBL/GenBank/DDBJ databases">
        <title>Single nucleus genome sequencing reveals high similarity among nuclei of an endomycorrhizal fungus.</title>
        <authorList>
            <person name="Lin K."/>
            <person name="Geurts R."/>
            <person name="Zhang Z."/>
            <person name="Limpens E."/>
            <person name="Saunders D.G."/>
            <person name="Mu D."/>
            <person name="Pang E."/>
            <person name="Cao H."/>
            <person name="Cha H."/>
            <person name="Lin T."/>
            <person name="Zhou Q."/>
            <person name="Shang Y."/>
            <person name="Li Y."/>
            <person name="Ivanov S."/>
            <person name="Sharma T."/>
            <person name="Velzen R.V."/>
            <person name="Ruijter N.D."/>
            <person name="Aanen D.K."/>
            <person name="Win J."/>
            <person name="Kamoun S."/>
            <person name="Bisseling T."/>
            <person name="Huang S."/>
        </authorList>
    </citation>
    <scope>NUCLEOTIDE SEQUENCE [LARGE SCALE GENOMIC DNA]</scope>
    <source>
        <strain evidence="2">DAOM 197198w</strain>
        <strain evidence="3">DAOM197198w</strain>
    </source>
</reference>
<dbReference type="Proteomes" id="UP000022910">
    <property type="component" value="Unassembled WGS sequence"/>
</dbReference>
<organism evidence="2 3">
    <name type="scientific">Rhizophagus irregularis (strain DAOM 197198w)</name>
    <name type="common">Glomus intraradices</name>
    <dbReference type="NCBI Taxonomy" id="1432141"/>
    <lineage>
        <taxon>Eukaryota</taxon>
        <taxon>Fungi</taxon>
        <taxon>Fungi incertae sedis</taxon>
        <taxon>Mucoromycota</taxon>
        <taxon>Glomeromycotina</taxon>
        <taxon>Glomeromycetes</taxon>
        <taxon>Glomerales</taxon>
        <taxon>Glomeraceae</taxon>
        <taxon>Rhizophagus</taxon>
    </lineage>
</organism>
<evidence type="ECO:0000313" key="2">
    <source>
        <dbReference type="EMBL" id="EXX78805.1"/>
    </source>
</evidence>
<evidence type="ECO:0000313" key="3">
    <source>
        <dbReference type="Proteomes" id="UP000022910"/>
    </source>
</evidence>
<dbReference type="EMBL" id="JEMT01018508">
    <property type="protein sequence ID" value="EXX66666.1"/>
    <property type="molecule type" value="Genomic_DNA"/>
</dbReference>
<dbReference type="HOGENOM" id="CLU_177965_0_0_1"/>
<sequence length="104" mass="11604">MDGSFIDLLPERSPSMSFAWLALDDDNLILESSSDVILMTYPSALRSETYTLLSALKALAPYSSVVVNTDCASLISSWSQFVDKPFLPKLLCLPNHLLWLSIRH</sequence>
<keyword evidence="3" id="KW-1185">Reference proteome</keyword>
<protein>
    <recommendedName>
        <fullName evidence="4">RNase H type-1 domain-containing protein</fullName>
    </recommendedName>
</protein>